<dbReference type="CDD" id="cd02787">
    <property type="entry name" value="MopB_CT_ydeP"/>
    <property type="match status" value="1"/>
</dbReference>
<proteinExistence type="inferred from homology"/>
<evidence type="ECO:0000256" key="1">
    <source>
        <dbReference type="ARBA" id="ARBA00001942"/>
    </source>
</evidence>
<evidence type="ECO:0000256" key="6">
    <source>
        <dbReference type="ARBA" id="ARBA00022723"/>
    </source>
</evidence>
<dbReference type="KEGG" id="apol:K9D25_11860"/>
<organism evidence="13 14">
    <name type="scientific">Ancylobacter polymorphus</name>
    <dbReference type="NCBI Taxonomy" id="223390"/>
    <lineage>
        <taxon>Bacteria</taxon>
        <taxon>Pseudomonadati</taxon>
        <taxon>Pseudomonadota</taxon>
        <taxon>Alphaproteobacteria</taxon>
        <taxon>Hyphomicrobiales</taxon>
        <taxon>Xanthobacteraceae</taxon>
        <taxon>Ancylobacter</taxon>
    </lineage>
</organism>
<dbReference type="InterPro" id="IPR010046">
    <property type="entry name" value="Mopterin_OxRdtse_a_bac"/>
</dbReference>
<dbReference type="GO" id="GO:0051539">
    <property type="term" value="F:4 iron, 4 sulfur cluster binding"/>
    <property type="evidence" value="ECO:0007669"/>
    <property type="project" value="UniProtKB-KW"/>
</dbReference>
<evidence type="ECO:0000256" key="8">
    <source>
        <dbReference type="ARBA" id="ARBA00023004"/>
    </source>
</evidence>
<dbReference type="PANTHER" id="PTHR43105:SF4">
    <property type="entry name" value="PROTEIN YDEP"/>
    <property type="match status" value="1"/>
</dbReference>
<keyword evidence="9" id="KW-0411">Iron-sulfur</keyword>
<comment type="cofactor">
    <cofactor evidence="1">
        <name>Mo-bis(molybdopterin guanine dinucleotide)</name>
        <dbReference type="ChEBI" id="CHEBI:60539"/>
    </cofactor>
</comment>
<dbReference type="InterPro" id="IPR006657">
    <property type="entry name" value="MoPterin_dinucl-bd_dom"/>
</dbReference>
<dbReference type="CDD" id="cd02767">
    <property type="entry name" value="MopB_ydeP"/>
    <property type="match status" value="1"/>
</dbReference>
<dbReference type="Gene3D" id="3.40.50.740">
    <property type="match status" value="1"/>
</dbReference>
<dbReference type="InterPro" id="IPR009010">
    <property type="entry name" value="Asp_de-COase-like_dom_sf"/>
</dbReference>
<dbReference type="InterPro" id="IPR037951">
    <property type="entry name" value="MopB_CT_YdeP"/>
</dbReference>
<evidence type="ECO:0000256" key="10">
    <source>
        <dbReference type="SAM" id="MobiDB-lite"/>
    </source>
</evidence>
<evidence type="ECO:0000259" key="12">
    <source>
        <dbReference type="Pfam" id="PF01568"/>
    </source>
</evidence>
<feature type="region of interest" description="Disordered" evidence="10">
    <location>
        <begin position="749"/>
        <end position="780"/>
    </location>
</feature>
<dbReference type="PIRSF" id="PIRSF000144">
    <property type="entry name" value="CbbBc"/>
    <property type="match status" value="1"/>
</dbReference>
<dbReference type="GO" id="GO:0030151">
    <property type="term" value="F:molybdenum ion binding"/>
    <property type="evidence" value="ECO:0007669"/>
    <property type="project" value="InterPro"/>
</dbReference>
<keyword evidence="5" id="KW-0500">Molybdenum</keyword>
<dbReference type="PANTHER" id="PTHR43105">
    <property type="entry name" value="RESPIRATORY NITRATE REDUCTASE"/>
    <property type="match status" value="1"/>
</dbReference>
<dbReference type="AlphaFoldDB" id="A0A9E7A2K7"/>
<keyword evidence="4" id="KW-0004">4Fe-4S</keyword>
<gene>
    <name evidence="13" type="ORF">K9D25_11860</name>
</gene>
<dbReference type="GO" id="GO:0045333">
    <property type="term" value="P:cellular respiration"/>
    <property type="evidence" value="ECO:0007669"/>
    <property type="project" value="UniProtKB-ARBA"/>
</dbReference>
<comment type="similarity">
    <text evidence="3">Belongs to the prokaryotic molybdopterin-containing oxidoreductase family.</text>
</comment>
<evidence type="ECO:0000256" key="5">
    <source>
        <dbReference type="ARBA" id="ARBA00022505"/>
    </source>
</evidence>
<keyword evidence="6" id="KW-0479">Metal-binding</keyword>
<reference evidence="13" key="1">
    <citation type="submission" date="2021-09" db="EMBL/GenBank/DDBJ databases">
        <title>Network and meta-omics reveal the key degrader and cooperation patterns in an efficient 1,4-dioxane-degrading microbial community.</title>
        <authorList>
            <person name="Dai C."/>
        </authorList>
    </citation>
    <scope>NUCLEOTIDE SEQUENCE</scope>
    <source>
        <strain evidence="13">ZM13</strain>
    </source>
</reference>
<dbReference type="Pfam" id="PF01568">
    <property type="entry name" value="Molydop_binding"/>
    <property type="match status" value="1"/>
</dbReference>
<evidence type="ECO:0000256" key="3">
    <source>
        <dbReference type="ARBA" id="ARBA00010312"/>
    </source>
</evidence>
<comment type="cofactor">
    <cofactor evidence="2">
        <name>[4Fe-4S] cluster</name>
        <dbReference type="ChEBI" id="CHEBI:49883"/>
    </cofactor>
</comment>
<evidence type="ECO:0000313" key="13">
    <source>
        <dbReference type="EMBL" id="UOK69454.1"/>
    </source>
</evidence>
<dbReference type="GO" id="GO:0008863">
    <property type="term" value="F:formate dehydrogenase (NAD+) activity"/>
    <property type="evidence" value="ECO:0007669"/>
    <property type="project" value="InterPro"/>
</dbReference>
<evidence type="ECO:0000313" key="14">
    <source>
        <dbReference type="Proteomes" id="UP000831684"/>
    </source>
</evidence>
<dbReference type="EMBL" id="CP083239">
    <property type="protein sequence ID" value="UOK69454.1"/>
    <property type="molecule type" value="Genomic_DNA"/>
</dbReference>
<dbReference type="InterPro" id="IPR041953">
    <property type="entry name" value="YdeP_MopB"/>
</dbReference>
<feature type="compositionally biased region" description="Low complexity" evidence="10">
    <location>
        <begin position="770"/>
        <end position="780"/>
    </location>
</feature>
<feature type="domain" description="Molybdopterin oxidoreductase" evidence="11">
    <location>
        <begin position="110"/>
        <end position="484"/>
    </location>
</feature>
<dbReference type="GO" id="GO:0043546">
    <property type="term" value="F:molybdopterin cofactor binding"/>
    <property type="evidence" value="ECO:0007669"/>
    <property type="project" value="InterPro"/>
</dbReference>
<evidence type="ECO:0000256" key="7">
    <source>
        <dbReference type="ARBA" id="ARBA00023002"/>
    </source>
</evidence>
<sequence>MSERARHATYDQPVGGWGSAKSLLKHSTEQHAVSAVAALVKDHNKTGGYMCTSCAWAKPAQPHAAEFCENGAKATFWDVTSRRTTPDFFARHTVAELLDWSDYDLENEGRLTHPLRYDARLDRYVEVAWEDAFADIGAKLRTYQPDEAVFYASGRASLETSYMYQLLARLYGTNNLPDSSNMCHETTSVALPPTLGTPVGTVLLDDFKETDCILSFGQNVGTNSPRMLHQLQEARERDVPVVVFNPLREKGWEEFVNPQRPGQMLTNEPTTIATQYYQVRAGGDIAAMVGMAKTLLALDDKAQAIGGARVLDAEFIAAHTDGFSAFEAMVRATEWAEIEHESGLAQAELEAAAHTFAKSRAVIAIYGMGLTQHRLGVDTVQMLVNLLLMGGHIGRPGAGICPVRGHSNVQGQRTVGIAEKAELVPLDRLAAQFGFEPPRADGMNTVEACEAVIAGKVRAFIGLGGNFVRAIPERELMEEKWRDLDLCVQIATKLNRSHLVTAKTTYLLPTLVRSEIDRQATGPQIVTMEDSTTCIHASRGSFEPAADTLLSEPRIVAEIAKATLPPNPLVPWDRWVEDYARVREAIEETFPDDFRAFNARLDTPGGFPRPVAARERRWETESGKATFTRPKALSASFDDGRDADVLRLITLRSNDQFNTTVYGYADRLRGIHGSRMVVMMNRDDRLRLGLSEDGRATLVTAVDDGIHRAMGGFQVIDYDLPPGTCAAYFPECNALIPLWHHAEGSKTPAAKSVPIRVRPERSAVREDAEPSAGTPAAAAR</sequence>
<dbReference type="SUPFAM" id="SSF50692">
    <property type="entry name" value="ADC-like"/>
    <property type="match status" value="1"/>
</dbReference>
<keyword evidence="8" id="KW-0408">Iron</keyword>
<dbReference type="GO" id="GO:0016020">
    <property type="term" value="C:membrane"/>
    <property type="evidence" value="ECO:0007669"/>
    <property type="project" value="TreeGrafter"/>
</dbReference>
<dbReference type="InterPro" id="IPR006656">
    <property type="entry name" value="Mopterin_OxRdtase"/>
</dbReference>
<evidence type="ECO:0000256" key="2">
    <source>
        <dbReference type="ARBA" id="ARBA00001966"/>
    </source>
</evidence>
<feature type="domain" description="Molybdopterin dinucleotide-binding" evidence="12">
    <location>
        <begin position="646"/>
        <end position="754"/>
    </location>
</feature>
<feature type="compositionally biased region" description="Basic and acidic residues" evidence="10">
    <location>
        <begin position="757"/>
        <end position="768"/>
    </location>
</feature>
<dbReference type="SUPFAM" id="SSF53706">
    <property type="entry name" value="Formate dehydrogenase/DMSO reductase, domains 1-3"/>
    <property type="match status" value="1"/>
</dbReference>
<keyword evidence="7" id="KW-0560">Oxidoreductase</keyword>
<dbReference type="InterPro" id="IPR050123">
    <property type="entry name" value="Prok_molybdopt-oxidoreductase"/>
</dbReference>
<dbReference type="RefSeq" id="WP_244375360.1">
    <property type="nucleotide sequence ID" value="NZ_CP083239.1"/>
</dbReference>
<dbReference type="Proteomes" id="UP000831684">
    <property type="component" value="Chromosome"/>
</dbReference>
<name>A0A9E7A2K7_9HYPH</name>
<dbReference type="NCBIfam" id="TIGR01701">
    <property type="entry name" value="Fdhalpha-like"/>
    <property type="match status" value="1"/>
</dbReference>
<accession>A0A9E7A2K7</accession>
<protein>
    <submittedName>
        <fullName evidence="13">FdhF/YdeP family oxidoreductase</fullName>
    </submittedName>
</protein>
<evidence type="ECO:0000256" key="9">
    <source>
        <dbReference type="ARBA" id="ARBA00023014"/>
    </source>
</evidence>
<dbReference type="Pfam" id="PF00384">
    <property type="entry name" value="Molybdopterin"/>
    <property type="match status" value="1"/>
</dbReference>
<dbReference type="Gene3D" id="3.40.228.10">
    <property type="entry name" value="Dimethylsulfoxide Reductase, domain 2"/>
    <property type="match status" value="1"/>
</dbReference>
<evidence type="ECO:0000259" key="11">
    <source>
        <dbReference type="Pfam" id="PF00384"/>
    </source>
</evidence>
<evidence type="ECO:0000256" key="4">
    <source>
        <dbReference type="ARBA" id="ARBA00022485"/>
    </source>
</evidence>
<dbReference type="GO" id="GO:1990204">
    <property type="term" value="C:oxidoreductase complex"/>
    <property type="evidence" value="ECO:0007669"/>
    <property type="project" value="UniProtKB-ARBA"/>
</dbReference>